<evidence type="ECO:0000313" key="3">
    <source>
        <dbReference type="Proteomes" id="UP000232003"/>
    </source>
</evidence>
<keyword evidence="1" id="KW-1133">Transmembrane helix</keyword>
<keyword evidence="1" id="KW-0812">Transmembrane</keyword>
<dbReference type="AlphaFoldDB" id="A0A2K8T7V8"/>
<geneLocation type="plasmid" evidence="3">
    <name>pnfsy06</name>
</geneLocation>
<protein>
    <submittedName>
        <fullName evidence="2">Uncharacterized protein</fullName>
    </submittedName>
</protein>
<keyword evidence="3" id="KW-1185">Reference proteome</keyword>
<organism evidence="2 3">
    <name type="scientific">Nostoc flagelliforme CCNUN1</name>
    <dbReference type="NCBI Taxonomy" id="2038116"/>
    <lineage>
        <taxon>Bacteria</taxon>
        <taxon>Bacillati</taxon>
        <taxon>Cyanobacteriota</taxon>
        <taxon>Cyanophyceae</taxon>
        <taxon>Nostocales</taxon>
        <taxon>Nostocaceae</taxon>
        <taxon>Nostoc</taxon>
    </lineage>
</organism>
<feature type="transmembrane region" description="Helical" evidence="1">
    <location>
        <begin position="20"/>
        <end position="38"/>
    </location>
</feature>
<dbReference type="EMBL" id="CP024791">
    <property type="protein sequence ID" value="AUB43729.1"/>
    <property type="molecule type" value="Genomic_DNA"/>
</dbReference>
<dbReference type="Proteomes" id="UP000232003">
    <property type="component" value="Plasmid pNFSY06"/>
</dbReference>
<dbReference type="KEGG" id="nfl:COO91_09915"/>
<proteinExistence type="predicted"/>
<sequence>MPNKNEALHNFCKRSLTYPSLPITAIALHTVIAIALPLPPRHATRPC</sequence>
<accession>A0A2K8T7V8</accession>
<gene>
    <name evidence="2" type="ORF">COO91_09915</name>
</gene>
<dbReference type="RefSeq" id="WP_157816927.1">
    <property type="nucleotide sequence ID" value="NZ_CAWNNC010000007.1"/>
</dbReference>
<keyword evidence="1" id="KW-0472">Membrane</keyword>
<name>A0A2K8T7V8_9NOSO</name>
<evidence type="ECO:0000313" key="2">
    <source>
        <dbReference type="EMBL" id="AUB43729.1"/>
    </source>
</evidence>
<keyword evidence="2" id="KW-0614">Plasmid</keyword>
<reference evidence="2 3" key="1">
    <citation type="submission" date="2017-11" db="EMBL/GenBank/DDBJ databases">
        <title>Complete genome of a free-living desiccation-tolerant cyanobacterium and its photosynthetic adaptation to extreme terrestrial habitat.</title>
        <authorList>
            <person name="Shang J."/>
        </authorList>
    </citation>
    <scope>NUCLEOTIDE SEQUENCE [LARGE SCALE GENOMIC DNA]</scope>
    <source>
        <strain evidence="2 3">CCNUN1</strain>
        <plasmid evidence="3">pnfsy06</plasmid>
    </source>
</reference>
<evidence type="ECO:0000256" key="1">
    <source>
        <dbReference type="SAM" id="Phobius"/>
    </source>
</evidence>